<feature type="domain" description="Cation efflux protein cytoplasmic" evidence="9">
    <location>
        <begin position="217"/>
        <end position="292"/>
    </location>
</feature>
<protein>
    <submittedName>
        <fullName evidence="10">Cation diffusion facilitator family transporter</fullName>
    </submittedName>
</protein>
<evidence type="ECO:0000256" key="1">
    <source>
        <dbReference type="ARBA" id="ARBA00004141"/>
    </source>
</evidence>
<dbReference type="SUPFAM" id="SSF160240">
    <property type="entry name" value="Cation efflux protein cytoplasmic domain-like"/>
    <property type="match status" value="1"/>
</dbReference>
<dbReference type="InterPro" id="IPR058533">
    <property type="entry name" value="Cation_efflux_TM"/>
</dbReference>
<dbReference type="Gene3D" id="1.20.1510.10">
    <property type="entry name" value="Cation efflux protein transmembrane domain"/>
    <property type="match status" value="1"/>
</dbReference>
<dbReference type="InterPro" id="IPR027470">
    <property type="entry name" value="Cation_efflux_CTD"/>
</dbReference>
<dbReference type="Proteomes" id="UP001596022">
    <property type="component" value="Unassembled WGS sequence"/>
</dbReference>
<keyword evidence="3" id="KW-0813">Transport</keyword>
<comment type="similarity">
    <text evidence="2">Belongs to the cation diffusion facilitator (CDF) transporter (TC 2.A.4) family.</text>
</comment>
<dbReference type="InterPro" id="IPR002524">
    <property type="entry name" value="Cation_efflux"/>
</dbReference>
<dbReference type="InterPro" id="IPR036837">
    <property type="entry name" value="Cation_efflux_CTD_sf"/>
</dbReference>
<name>A0ABV9GNE6_9BACL</name>
<feature type="domain" description="Cation efflux protein transmembrane" evidence="8">
    <location>
        <begin position="13"/>
        <end position="211"/>
    </location>
</feature>
<gene>
    <name evidence="10" type="ORF">ACFO4N_13305</name>
</gene>
<dbReference type="InterPro" id="IPR027469">
    <property type="entry name" value="Cation_efflux_TMD_sf"/>
</dbReference>
<dbReference type="Gene3D" id="3.30.70.1350">
    <property type="entry name" value="Cation efflux protein, cytoplasmic domain"/>
    <property type="match status" value="1"/>
</dbReference>
<feature type="transmembrane region" description="Helical" evidence="7">
    <location>
        <begin position="179"/>
        <end position="200"/>
    </location>
</feature>
<keyword evidence="4 7" id="KW-0812">Transmembrane</keyword>
<accession>A0ABV9GNE6</accession>
<evidence type="ECO:0000259" key="8">
    <source>
        <dbReference type="Pfam" id="PF01545"/>
    </source>
</evidence>
<organism evidence="10 11">
    <name type="scientific">Camelliibacillus cellulosilyticus</name>
    <dbReference type="NCBI Taxonomy" id="2174486"/>
    <lineage>
        <taxon>Bacteria</taxon>
        <taxon>Bacillati</taxon>
        <taxon>Bacillota</taxon>
        <taxon>Bacilli</taxon>
        <taxon>Bacillales</taxon>
        <taxon>Sporolactobacillaceae</taxon>
        <taxon>Camelliibacillus</taxon>
    </lineage>
</organism>
<dbReference type="NCBIfam" id="TIGR01297">
    <property type="entry name" value="CDF"/>
    <property type="match status" value="1"/>
</dbReference>
<feature type="transmembrane region" description="Helical" evidence="7">
    <location>
        <begin position="113"/>
        <end position="132"/>
    </location>
</feature>
<dbReference type="RefSeq" id="WP_376846848.1">
    <property type="nucleotide sequence ID" value="NZ_JBHSFW010000011.1"/>
</dbReference>
<evidence type="ECO:0000256" key="7">
    <source>
        <dbReference type="SAM" id="Phobius"/>
    </source>
</evidence>
<comment type="caution">
    <text evidence="10">The sequence shown here is derived from an EMBL/GenBank/DDBJ whole genome shotgun (WGS) entry which is preliminary data.</text>
</comment>
<evidence type="ECO:0000256" key="2">
    <source>
        <dbReference type="ARBA" id="ARBA00008114"/>
    </source>
</evidence>
<keyword evidence="5 7" id="KW-1133">Transmembrane helix</keyword>
<feature type="transmembrane region" description="Helical" evidence="7">
    <location>
        <begin position="7"/>
        <end position="29"/>
    </location>
</feature>
<proteinExistence type="inferred from homology"/>
<dbReference type="EMBL" id="JBHSFW010000011">
    <property type="protein sequence ID" value="MFC4619691.1"/>
    <property type="molecule type" value="Genomic_DNA"/>
</dbReference>
<dbReference type="InterPro" id="IPR050291">
    <property type="entry name" value="CDF_Transporter"/>
</dbReference>
<keyword evidence="6 7" id="KW-0472">Membrane</keyword>
<evidence type="ECO:0000313" key="10">
    <source>
        <dbReference type="EMBL" id="MFC4619691.1"/>
    </source>
</evidence>
<evidence type="ECO:0000313" key="11">
    <source>
        <dbReference type="Proteomes" id="UP001596022"/>
    </source>
</evidence>
<evidence type="ECO:0000256" key="5">
    <source>
        <dbReference type="ARBA" id="ARBA00022989"/>
    </source>
</evidence>
<dbReference type="SUPFAM" id="SSF161111">
    <property type="entry name" value="Cation efflux protein transmembrane domain-like"/>
    <property type="match status" value="1"/>
</dbReference>
<reference evidence="11" key="1">
    <citation type="journal article" date="2019" name="Int. J. Syst. Evol. Microbiol.">
        <title>The Global Catalogue of Microorganisms (GCM) 10K type strain sequencing project: providing services to taxonomists for standard genome sequencing and annotation.</title>
        <authorList>
            <consortium name="The Broad Institute Genomics Platform"/>
            <consortium name="The Broad Institute Genome Sequencing Center for Infectious Disease"/>
            <person name="Wu L."/>
            <person name="Ma J."/>
        </authorList>
    </citation>
    <scope>NUCLEOTIDE SEQUENCE [LARGE SCALE GENOMIC DNA]</scope>
    <source>
        <strain evidence="11">CGMCC 1.16306</strain>
    </source>
</reference>
<comment type="subcellular location">
    <subcellularLocation>
        <location evidence="1">Membrane</location>
        <topology evidence="1">Multi-pass membrane protein</topology>
    </subcellularLocation>
</comment>
<dbReference type="Pfam" id="PF01545">
    <property type="entry name" value="Cation_efflux"/>
    <property type="match status" value="1"/>
</dbReference>
<evidence type="ECO:0000256" key="3">
    <source>
        <dbReference type="ARBA" id="ARBA00022448"/>
    </source>
</evidence>
<feature type="transmembrane region" description="Helical" evidence="7">
    <location>
        <begin position="152"/>
        <end position="172"/>
    </location>
</feature>
<dbReference type="Pfam" id="PF16916">
    <property type="entry name" value="ZT_dimer"/>
    <property type="match status" value="1"/>
</dbReference>
<evidence type="ECO:0000256" key="6">
    <source>
        <dbReference type="ARBA" id="ARBA00023136"/>
    </source>
</evidence>
<evidence type="ECO:0000256" key="4">
    <source>
        <dbReference type="ARBA" id="ARBA00022692"/>
    </source>
</evidence>
<feature type="transmembrane region" description="Helical" evidence="7">
    <location>
        <begin position="80"/>
        <end position="106"/>
    </location>
</feature>
<keyword evidence="11" id="KW-1185">Reference proteome</keyword>
<dbReference type="PANTHER" id="PTHR43840">
    <property type="entry name" value="MITOCHONDRIAL METAL TRANSPORTER 1-RELATED"/>
    <property type="match status" value="1"/>
</dbReference>
<sequence length="296" mass="32434">MKSSHSSGWLAAWISLISNFVLTIVKIIVGSLFHSTALLADGIHNGGDVIASIATLSSMKLSNQPADKEHPYGHGKAEDIASGIIAFILGLAGLYLIYESVLAFLAPAHKANVWAFVAALVSLIWKGILYIYTNRVAQVLNSKSLLATAYDHLADVWASLAAVVGIGIAWIGDKFSIPFAVYGDPIAGIIVSVLILKVAWEMGTQSINVLMESSVTEEKQAVYRELILSFPDVKKIDRLRAREQGNYILIDVRISVPADLTIREGHDITKQIRDKIMEEDKGVEEVLIHLNPWYEK</sequence>
<dbReference type="PANTHER" id="PTHR43840:SF15">
    <property type="entry name" value="MITOCHONDRIAL METAL TRANSPORTER 1-RELATED"/>
    <property type="match status" value="1"/>
</dbReference>
<evidence type="ECO:0000259" key="9">
    <source>
        <dbReference type="Pfam" id="PF16916"/>
    </source>
</evidence>